<comment type="caution">
    <text evidence="7">The sequence shown here is derived from an EMBL/GenBank/DDBJ whole genome shotgun (WGS) entry which is preliminary data.</text>
</comment>
<dbReference type="InterPro" id="IPR050763">
    <property type="entry name" value="ABC_transporter_ATP-binding"/>
</dbReference>
<evidence type="ECO:0000256" key="1">
    <source>
        <dbReference type="ARBA" id="ARBA00022448"/>
    </source>
</evidence>
<name>A0A8J8CBA8_9EURY</name>
<organism evidence="7 8">
    <name type="scientific">Haloarcula salinisoli</name>
    <dbReference type="NCBI Taxonomy" id="2487746"/>
    <lineage>
        <taxon>Archaea</taxon>
        <taxon>Methanobacteriati</taxon>
        <taxon>Methanobacteriota</taxon>
        <taxon>Stenosarchaea group</taxon>
        <taxon>Halobacteria</taxon>
        <taxon>Halobacteriales</taxon>
        <taxon>Haloarculaceae</taxon>
        <taxon>Haloarcula</taxon>
    </lineage>
</organism>
<dbReference type="PANTHER" id="PTHR42711">
    <property type="entry name" value="ABC TRANSPORTER ATP-BINDING PROTEIN"/>
    <property type="match status" value="1"/>
</dbReference>
<protein>
    <submittedName>
        <fullName evidence="7">ABC transporter ATP-binding protein</fullName>
    </submittedName>
</protein>
<dbReference type="SMART" id="SM00382">
    <property type="entry name" value="AAA"/>
    <property type="match status" value="1"/>
</dbReference>
<evidence type="ECO:0000256" key="2">
    <source>
        <dbReference type="ARBA" id="ARBA00022741"/>
    </source>
</evidence>
<dbReference type="AlphaFoldDB" id="A0A8J8CBA8"/>
<dbReference type="InterPro" id="IPR003593">
    <property type="entry name" value="AAA+_ATPase"/>
</dbReference>
<proteinExistence type="inferred from homology"/>
<dbReference type="PROSITE" id="PS50893">
    <property type="entry name" value="ABC_TRANSPORTER_2"/>
    <property type="match status" value="1"/>
</dbReference>
<dbReference type="Proteomes" id="UP000783863">
    <property type="component" value="Unassembled WGS sequence"/>
</dbReference>
<reference evidence="7" key="1">
    <citation type="submission" date="2021-06" db="EMBL/GenBank/DDBJ databases">
        <title>Halomicroarcula sp. F24A a new haloarchaeum isolated from saline soil.</title>
        <authorList>
            <person name="Duran-Viseras A."/>
            <person name="Sanchez-Porro C."/>
            <person name="Ventosa A."/>
        </authorList>
    </citation>
    <scope>NUCLEOTIDE SEQUENCE</scope>
    <source>
        <strain evidence="7">F24A</strain>
    </source>
</reference>
<accession>A0A8J8CBA8</accession>
<dbReference type="InterPro" id="IPR003439">
    <property type="entry name" value="ABC_transporter-like_ATP-bd"/>
</dbReference>
<feature type="region of interest" description="Disordered" evidence="5">
    <location>
        <begin position="1"/>
        <end position="23"/>
    </location>
</feature>
<evidence type="ECO:0000313" key="7">
    <source>
        <dbReference type="EMBL" id="MBX0304108.1"/>
    </source>
</evidence>
<keyword evidence="2" id="KW-0547">Nucleotide-binding</keyword>
<evidence type="ECO:0000259" key="6">
    <source>
        <dbReference type="PROSITE" id="PS50893"/>
    </source>
</evidence>
<comment type="similarity">
    <text evidence="4">Belongs to the ABC transporter superfamily. Drug exporter-1 (DrugE1) (TC 3.A.1.105) family.</text>
</comment>
<dbReference type="GO" id="GO:0005524">
    <property type="term" value="F:ATP binding"/>
    <property type="evidence" value="ECO:0007669"/>
    <property type="project" value="UniProtKB-KW"/>
</dbReference>
<dbReference type="EMBL" id="RKLQ01000002">
    <property type="protein sequence ID" value="MBX0304108.1"/>
    <property type="molecule type" value="Genomic_DNA"/>
</dbReference>
<keyword evidence="3 7" id="KW-0067">ATP-binding</keyword>
<dbReference type="NCBIfam" id="TIGR01188">
    <property type="entry name" value="drrA"/>
    <property type="match status" value="1"/>
</dbReference>
<evidence type="ECO:0000256" key="5">
    <source>
        <dbReference type="SAM" id="MobiDB-lite"/>
    </source>
</evidence>
<feature type="domain" description="ABC transporter" evidence="6">
    <location>
        <begin position="20"/>
        <end position="248"/>
    </location>
</feature>
<evidence type="ECO:0000313" key="8">
    <source>
        <dbReference type="Proteomes" id="UP000783863"/>
    </source>
</evidence>
<dbReference type="SUPFAM" id="SSF52540">
    <property type="entry name" value="P-loop containing nucleoside triphosphate hydrolases"/>
    <property type="match status" value="1"/>
</dbReference>
<dbReference type="Pfam" id="PF13732">
    <property type="entry name" value="DrrA1-3_C"/>
    <property type="match status" value="1"/>
</dbReference>
<keyword evidence="8" id="KW-1185">Reference proteome</keyword>
<keyword evidence="1" id="KW-0813">Transport</keyword>
<dbReference type="PANTHER" id="PTHR42711:SF5">
    <property type="entry name" value="ABC TRANSPORTER ATP-BINDING PROTEIN NATA"/>
    <property type="match status" value="1"/>
</dbReference>
<dbReference type="GO" id="GO:1900753">
    <property type="term" value="P:doxorubicin transport"/>
    <property type="evidence" value="ECO:0007669"/>
    <property type="project" value="InterPro"/>
</dbReference>
<dbReference type="Gene3D" id="3.40.50.300">
    <property type="entry name" value="P-loop containing nucleotide triphosphate hydrolases"/>
    <property type="match status" value="1"/>
</dbReference>
<dbReference type="GO" id="GO:0043215">
    <property type="term" value="P:daunorubicin transport"/>
    <property type="evidence" value="ECO:0007669"/>
    <property type="project" value="InterPro"/>
</dbReference>
<dbReference type="RefSeq" id="WP_220588341.1">
    <property type="nucleotide sequence ID" value="NZ_RKLQ01000002.1"/>
</dbReference>
<evidence type="ECO:0000256" key="3">
    <source>
        <dbReference type="ARBA" id="ARBA00022840"/>
    </source>
</evidence>
<dbReference type="GO" id="GO:0016887">
    <property type="term" value="F:ATP hydrolysis activity"/>
    <property type="evidence" value="ECO:0007669"/>
    <property type="project" value="InterPro"/>
</dbReference>
<dbReference type="Pfam" id="PF00005">
    <property type="entry name" value="ABC_tran"/>
    <property type="match status" value="1"/>
</dbReference>
<dbReference type="InterPro" id="IPR027417">
    <property type="entry name" value="P-loop_NTPase"/>
</dbReference>
<dbReference type="InterPro" id="IPR025302">
    <property type="entry name" value="DrrA1/2-like_C"/>
</dbReference>
<gene>
    <name evidence="7" type="ORF">EGD98_10560</name>
</gene>
<sequence>MPSNAAHQDAPTHSDGPPAVDAEGLSLTYADGTEAVRDVSLTIPRGEFFGFLGPNGAGKTTTIKLLSTLLAPTGGTARINGYDVVDERAAVRGTVGYMAQHISVDTELTARENLRFACEAYGVTGGDRIDELLDLVDLADVADTPAGNFSGGMQKRLDAAMALVHDPALVFLDEPTTGLDPKARNRLWDYFERINDAGTTIFLTTQYLEEADALCDRLAVIRDGELVADDSPTALKRRVGGTRLTIDVEGDEQAVETAARVARRSGLLTDEAALETTADGLTVATSAPGDHGPDLLVALRDAGVSVTGFDVEEATLDDVFLTIADEGTPGLDAETTQPIAATPAGSR</sequence>
<evidence type="ECO:0000256" key="4">
    <source>
        <dbReference type="ARBA" id="ARBA00049985"/>
    </source>
</evidence>
<dbReference type="InterPro" id="IPR005894">
    <property type="entry name" value="DrrA"/>
</dbReference>